<sequence>MSGNGFLSPRTLLIDNNFCYEQTSFQQLYDAILSLQNLPSTGEEVGNKGGLTQLGQMSLAIYMDQIAAAVQKVQASANTLRVMYMNILTVCDKTLVVSSTVKDDYDAIFNGLEELFNDPDNQTLQKRVDTTIQTRLENITFLAHSAQGTTDGIRESTLQTIDNQLELRTLSDGLSSSAIEERLRESRYSEEDLQHDLAAVAAIQNLFSEQNMQDQSATSINNMEVLLGAVSAISSDISNLRESIQESAQPGPELLLDLDEAKLLELWSHLTDEIQKFKDQYQINF</sequence>
<evidence type="ECO:0000313" key="1">
    <source>
        <dbReference type="EMBL" id="KAE8148377.1"/>
    </source>
</evidence>
<reference evidence="1 2" key="1">
    <citation type="submission" date="2019-04" db="EMBL/GenBank/DDBJ databases">
        <title>Friends and foes A comparative genomics study of 23 Aspergillus species from section Flavi.</title>
        <authorList>
            <consortium name="DOE Joint Genome Institute"/>
            <person name="Kjaerbolling I."/>
            <person name="Vesth T."/>
            <person name="Frisvad J.C."/>
            <person name="Nybo J.L."/>
            <person name="Theobald S."/>
            <person name="Kildgaard S."/>
            <person name="Isbrandt T."/>
            <person name="Kuo A."/>
            <person name="Sato A."/>
            <person name="Lyhne E.K."/>
            <person name="Kogle M.E."/>
            <person name="Wiebenga A."/>
            <person name="Kun R.S."/>
            <person name="Lubbers R.J."/>
            <person name="Makela M.R."/>
            <person name="Barry K."/>
            <person name="Chovatia M."/>
            <person name="Clum A."/>
            <person name="Daum C."/>
            <person name="Haridas S."/>
            <person name="He G."/>
            <person name="LaButti K."/>
            <person name="Lipzen A."/>
            <person name="Mondo S."/>
            <person name="Riley R."/>
            <person name="Salamov A."/>
            <person name="Simmons B.A."/>
            <person name="Magnuson J.K."/>
            <person name="Henrissat B."/>
            <person name="Mortensen U.H."/>
            <person name="Larsen T.O."/>
            <person name="Devries R.P."/>
            <person name="Grigoriev I.V."/>
            <person name="Machida M."/>
            <person name="Baker S.E."/>
            <person name="Andersen M.R."/>
        </authorList>
    </citation>
    <scope>NUCLEOTIDE SEQUENCE [LARGE SCALE GENOMIC DNA]</scope>
    <source>
        <strain evidence="1 2">IBT 18842</strain>
    </source>
</reference>
<dbReference type="OrthoDB" id="4427207at2759"/>
<protein>
    <submittedName>
        <fullName evidence="1">Uncharacterized protein</fullName>
    </submittedName>
</protein>
<evidence type="ECO:0000313" key="2">
    <source>
        <dbReference type="Proteomes" id="UP000325780"/>
    </source>
</evidence>
<keyword evidence="2" id="KW-1185">Reference proteome</keyword>
<dbReference type="Proteomes" id="UP000325780">
    <property type="component" value="Unassembled WGS sequence"/>
</dbReference>
<organism evidence="1 2">
    <name type="scientific">Aspergillus avenaceus</name>
    <dbReference type="NCBI Taxonomy" id="36643"/>
    <lineage>
        <taxon>Eukaryota</taxon>
        <taxon>Fungi</taxon>
        <taxon>Dikarya</taxon>
        <taxon>Ascomycota</taxon>
        <taxon>Pezizomycotina</taxon>
        <taxon>Eurotiomycetes</taxon>
        <taxon>Eurotiomycetidae</taxon>
        <taxon>Eurotiales</taxon>
        <taxon>Aspergillaceae</taxon>
        <taxon>Aspergillus</taxon>
        <taxon>Aspergillus subgen. Circumdati</taxon>
    </lineage>
</organism>
<proteinExistence type="predicted"/>
<name>A0A5N6TQ09_ASPAV</name>
<accession>A0A5N6TQ09</accession>
<dbReference type="AlphaFoldDB" id="A0A5N6TQ09"/>
<dbReference type="EMBL" id="ML742163">
    <property type="protein sequence ID" value="KAE8148377.1"/>
    <property type="molecule type" value="Genomic_DNA"/>
</dbReference>
<gene>
    <name evidence="1" type="ORF">BDV25DRAFT_141849</name>
</gene>